<organism evidence="1 2">
    <name type="scientific">Jonquetella anthropi DSM 22815</name>
    <dbReference type="NCBI Taxonomy" id="885272"/>
    <lineage>
        <taxon>Bacteria</taxon>
        <taxon>Thermotogati</taxon>
        <taxon>Synergistota</taxon>
        <taxon>Synergistia</taxon>
        <taxon>Synergistales</taxon>
        <taxon>Dethiosulfovibrionaceae</taxon>
        <taxon>Jonquetella</taxon>
    </lineage>
</organism>
<accession>H0UJV8</accession>
<dbReference type="HOGENOM" id="CLU_1233689_0_0_0"/>
<dbReference type="AlphaFoldDB" id="H0UJV8"/>
<proteinExistence type="predicted"/>
<dbReference type="STRING" id="885272.JonanDRAFT_0565"/>
<protein>
    <submittedName>
        <fullName evidence="1">Uncharacterized protein</fullName>
    </submittedName>
</protein>
<dbReference type="Proteomes" id="UP000003806">
    <property type="component" value="Chromosome"/>
</dbReference>
<reference evidence="1 2" key="1">
    <citation type="submission" date="2011-11" db="EMBL/GenBank/DDBJ databases">
        <title>The Noncontiguous Finished genome of Jonquetella anthropi DSM 22815.</title>
        <authorList>
            <consortium name="US DOE Joint Genome Institute (JGI-PGF)"/>
            <person name="Lucas S."/>
            <person name="Copeland A."/>
            <person name="Lapidus A."/>
            <person name="Glavina del Rio T."/>
            <person name="Dalin E."/>
            <person name="Tice H."/>
            <person name="Bruce D."/>
            <person name="Goodwin L."/>
            <person name="Pitluck S."/>
            <person name="Peters L."/>
            <person name="Mikhailova N."/>
            <person name="Held B."/>
            <person name="Kyrpides N."/>
            <person name="Mavromatis K."/>
            <person name="Ivanova N."/>
            <person name="Markowitz V."/>
            <person name="Cheng J.-F."/>
            <person name="Hugenholtz P."/>
            <person name="Woyke T."/>
            <person name="Wu D."/>
            <person name="Gronow S."/>
            <person name="Wellnitz S."/>
            <person name="Brambilla E."/>
            <person name="Klenk H.-P."/>
            <person name="Eisen J.A."/>
        </authorList>
    </citation>
    <scope>NUCLEOTIDE SEQUENCE [LARGE SCALE GENOMIC DNA]</scope>
    <source>
        <strain evidence="1 2">DSM 22815</strain>
    </source>
</reference>
<dbReference type="EMBL" id="CM001376">
    <property type="protein sequence ID" value="EHM12967.1"/>
    <property type="molecule type" value="Genomic_DNA"/>
</dbReference>
<evidence type="ECO:0000313" key="1">
    <source>
        <dbReference type="EMBL" id="EHM12967.1"/>
    </source>
</evidence>
<name>H0UJV8_9BACT</name>
<gene>
    <name evidence="1" type="ORF">JonanDRAFT_0565</name>
</gene>
<keyword evidence="2" id="KW-1185">Reference proteome</keyword>
<sequence length="224" mass="25641">MRRTAGRDKEGARWRARRLEPFSLTNSCSDAEEPFSGLWLTLAHALRIFLRQSLKERRIPFLLDVGNITSGRCGQSKRFNAEKTSRPFCSAAELMTDLNADEQAQCLGRNKCTAKQRGSMGGLNGRLRGSRWTQRPSTERFFPDFHKRYILSCRLLLVFTSAMRSELHGIEIVEHPAICRADNKMCQLKASRGVVTSALSLRRPKEQHYFPLVLARANWRRVTT</sequence>
<evidence type="ECO:0000313" key="2">
    <source>
        <dbReference type="Proteomes" id="UP000003806"/>
    </source>
</evidence>